<sequence>MECTRRRWLCCDTSGMFIHRSWSSRRYLLQGCISTQSILKRLRSTPGPREITASRRRRQLTPFPSLFDRNNSLVTDFS</sequence>
<comment type="caution">
    <text evidence="1">The sequence shown here is derived from an EMBL/GenBank/DDBJ whole genome shotgun (WGS) entry which is preliminary data.</text>
</comment>
<evidence type="ECO:0000313" key="2">
    <source>
        <dbReference type="Proteomes" id="UP000326757"/>
    </source>
</evidence>
<gene>
    <name evidence="1" type="ORF">EYC80_003946</name>
</gene>
<reference evidence="1 2" key="1">
    <citation type="submission" date="2019-06" db="EMBL/GenBank/DDBJ databases">
        <title>Genome Sequence of the Brown Rot Fungal Pathogen Monilinia laxa.</title>
        <authorList>
            <person name="De Miccolis Angelini R.M."/>
            <person name="Landi L."/>
            <person name="Abate D."/>
            <person name="Pollastro S."/>
            <person name="Romanazzi G."/>
            <person name="Faretra F."/>
        </authorList>
    </citation>
    <scope>NUCLEOTIDE SEQUENCE [LARGE SCALE GENOMIC DNA]</scope>
    <source>
        <strain evidence="1 2">Mlax316</strain>
    </source>
</reference>
<name>A0A5N6KL94_MONLA</name>
<proteinExistence type="predicted"/>
<dbReference type="Proteomes" id="UP000326757">
    <property type="component" value="Unassembled WGS sequence"/>
</dbReference>
<keyword evidence="2" id="KW-1185">Reference proteome</keyword>
<evidence type="ECO:0000313" key="1">
    <source>
        <dbReference type="EMBL" id="KAB8304564.1"/>
    </source>
</evidence>
<organism evidence="1 2">
    <name type="scientific">Monilinia laxa</name>
    <name type="common">Brown rot fungus</name>
    <name type="synonym">Sclerotinia laxa</name>
    <dbReference type="NCBI Taxonomy" id="61186"/>
    <lineage>
        <taxon>Eukaryota</taxon>
        <taxon>Fungi</taxon>
        <taxon>Dikarya</taxon>
        <taxon>Ascomycota</taxon>
        <taxon>Pezizomycotina</taxon>
        <taxon>Leotiomycetes</taxon>
        <taxon>Helotiales</taxon>
        <taxon>Sclerotiniaceae</taxon>
        <taxon>Monilinia</taxon>
    </lineage>
</organism>
<protein>
    <submittedName>
        <fullName evidence="1">Uncharacterized protein</fullName>
    </submittedName>
</protein>
<dbReference type="EMBL" id="VIGI01000001">
    <property type="protein sequence ID" value="KAB8304564.1"/>
    <property type="molecule type" value="Genomic_DNA"/>
</dbReference>
<accession>A0A5N6KL94</accession>
<dbReference type="AlphaFoldDB" id="A0A5N6KL94"/>